<keyword evidence="3" id="KW-1185">Reference proteome</keyword>
<dbReference type="InterPro" id="IPR036412">
    <property type="entry name" value="HAD-like_sf"/>
</dbReference>
<dbReference type="GO" id="GO:0019120">
    <property type="term" value="F:hydrolase activity, acting on acid halide bonds, in C-halide compounds"/>
    <property type="evidence" value="ECO:0007669"/>
    <property type="project" value="InterPro"/>
</dbReference>
<comment type="caution">
    <text evidence="2">The sequence shown here is derived from an EMBL/GenBank/DDBJ whole genome shotgun (WGS) entry which is preliminary data.</text>
</comment>
<evidence type="ECO:0000313" key="2">
    <source>
        <dbReference type="EMBL" id="TCO42487.1"/>
    </source>
</evidence>
<name>A0A4R2IDU1_9ACTN</name>
<accession>A0A4R2IDU1</accession>
<dbReference type="Pfam" id="PF00702">
    <property type="entry name" value="Hydrolase"/>
    <property type="match status" value="1"/>
</dbReference>
<dbReference type="RefSeq" id="WP_132155362.1">
    <property type="nucleotide sequence ID" value="NZ_SLWR01000013.1"/>
</dbReference>
<dbReference type="Gene3D" id="3.40.50.1000">
    <property type="entry name" value="HAD superfamily/HAD-like"/>
    <property type="match status" value="1"/>
</dbReference>
<dbReference type="Gene3D" id="1.10.150.240">
    <property type="entry name" value="Putative phosphatase, domain 2"/>
    <property type="match status" value="1"/>
</dbReference>
<sequence length="226" mass="24616">MVTNQRPEVLVLDVNETLSDLEPLRARFEAVGMPGHALDAWFAATLRDGFALTAAGSYAAFRTIGSDLLHSMLVGAGLDATDEVISSVLSGFTQLHAHPDVAPGLTRLRELGFRLITLTNGAAAMSEQMFAEAGVLQLLEHRLDVEKPGRWKPDAAAYRYAAEVCKTEVDRMALVAVHPWDIDGARRAGLLGYYLDRRRTPYPQAFLPADLTAPDLESLADRLAMA</sequence>
<evidence type="ECO:0000313" key="3">
    <source>
        <dbReference type="Proteomes" id="UP000295573"/>
    </source>
</evidence>
<dbReference type="InterPro" id="IPR023198">
    <property type="entry name" value="PGP-like_dom2"/>
</dbReference>
<proteinExistence type="predicted"/>
<dbReference type="NCBIfam" id="TIGR01428">
    <property type="entry name" value="HAD_type_II"/>
    <property type="match status" value="1"/>
</dbReference>
<dbReference type="PANTHER" id="PTHR43316:SF3">
    <property type="entry name" value="HALOACID DEHALOGENASE, TYPE II (AFU_ORTHOLOGUE AFUA_2G07750)-RELATED"/>
    <property type="match status" value="1"/>
</dbReference>
<dbReference type="AlphaFoldDB" id="A0A4R2IDU1"/>
<dbReference type="OrthoDB" id="3774052at2"/>
<gene>
    <name evidence="2" type="ORF">EV646_113109</name>
</gene>
<reference evidence="2 3" key="1">
    <citation type="journal article" date="2015" name="Stand. Genomic Sci.">
        <title>Genomic Encyclopedia of Bacterial and Archaeal Type Strains, Phase III: the genomes of soil and plant-associated and newly described type strains.</title>
        <authorList>
            <person name="Whitman W.B."/>
            <person name="Woyke T."/>
            <person name="Klenk H.P."/>
            <person name="Zhou Y."/>
            <person name="Lilburn T.G."/>
            <person name="Beck B.J."/>
            <person name="De Vos P."/>
            <person name="Vandamme P."/>
            <person name="Eisen J.A."/>
            <person name="Garrity G."/>
            <person name="Hugenholtz P."/>
            <person name="Kyrpides N.C."/>
        </authorList>
    </citation>
    <scope>NUCLEOTIDE SEQUENCE [LARGE SCALE GENOMIC DNA]</scope>
    <source>
        <strain evidence="2 3">VKM Ac-2541</strain>
    </source>
</reference>
<evidence type="ECO:0000256" key="1">
    <source>
        <dbReference type="ARBA" id="ARBA00022801"/>
    </source>
</evidence>
<dbReference type="InterPro" id="IPR051540">
    <property type="entry name" value="S-2-haloacid_dehalogenase"/>
</dbReference>
<organism evidence="2 3">
    <name type="scientific">Kribbella antiqua</name>
    <dbReference type="NCBI Taxonomy" id="2512217"/>
    <lineage>
        <taxon>Bacteria</taxon>
        <taxon>Bacillati</taxon>
        <taxon>Actinomycetota</taxon>
        <taxon>Actinomycetes</taxon>
        <taxon>Propionibacteriales</taxon>
        <taxon>Kribbellaceae</taxon>
        <taxon>Kribbella</taxon>
    </lineage>
</organism>
<dbReference type="InterPro" id="IPR023214">
    <property type="entry name" value="HAD_sf"/>
</dbReference>
<protein>
    <submittedName>
        <fullName evidence="2">2-haloacid dehalogenase</fullName>
    </submittedName>
</protein>
<keyword evidence="1" id="KW-0378">Hydrolase</keyword>
<dbReference type="InterPro" id="IPR006328">
    <property type="entry name" value="2-HAD"/>
</dbReference>
<dbReference type="SUPFAM" id="SSF56784">
    <property type="entry name" value="HAD-like"/>
    <property type="match status" value="1"/>
</dbReference>
<dbReference type="EMBL" id="SLWR01000013">
    <property type="protein sequence ID" value="TCO42487.1"/>
    <property type="molecule type" value="Genomic_DNA"/>
</dbReference>
<dbReference type="Proteomes" id="UP000295573">
    <property type="component" value="Unassembled WGS sequence"/>
</dbReference>
<dbReference type="PANTHER" id="PTHR43316">
    <property type="entry name" value="HYDROLASE, HALOACID DELAHOGENASE-RELATED"/>
    <property type="match status" value="1"/>
</dbReference>